<dbReference type="EMBL" id="BAABGL010000035">
    <property type="protein sequence ID" value="GAA4395462.1"/>
    <property type="molecule type" value="Genomic_DNA"/>
</dbReference>
<evidence type="ECO:0000313" key="2">
    <source>
        <dbReference type="Proteomes" id="UP001500642"/>
    </source>
</evidence>
<comment type="caution">
    <text evidence="1">The sequence shown here is derived from an EMBL/GenBank/DDBJ whole genome shotgun (WGS) entry which is preliminary data.</text>
</comment>
<evidence type="ECO:0000313" key="1">
    <source>
        <dbReference type="EMBL" id="GAA4395462.1"/>
    </source>
</evidence>
<reference evidence="2" key="1">
    <citation type="journal article" date="2019" name="Int. J. Syst. Evol. Microbiol.">
        <title>The Global Catalogue of Microorganisms (GCM) 10K type strain sequencing project: providing services to taxonomists for standard genome sequencing and annotation.</title>
        <authorList>
            <consortium name="The Broad Institute Genomics Platform"/>
            <consortium name="The Broad Institute Genome Sequencing Center for Infectious Disease"/>
            <person name="Wu L."/>
            <person name="Ma J."/>
        </authorList>
    </citation>
    <scope>NUCLEOTIDE SEQUENCE [LARGE SCALE GENOMIC DNA]</scope>
    <source>
        <strain evidence="2">JCM 17808</strain>
    </source>
</reference>
<accession>A0ABP8JSR4</accession>
<protein>
    <submittedName>
        <fullName evidence="1">Uncharacterized protein</fullName>
    </submittedName>
</protein>
<name>A0ABP8JSR4_9MICO</name>
<organism evidence="1 2">
    <name type="scientific">Brevibacterium pityocampae</name>
    <dbReference type="NCBI Taxonomy" id="506594"/>
    <lineage>
        <taxon>Bacteria</taxon>
        <taxon>Bacillati</taxon>
        <taxon>Actinomycetota</taxon>
        <taxon>Actinomycetes</taxon>
        <taxon>Micrococcales</taxon>
        <taxon>Brevibacteriaceae</taxon>
        <taxon>Brevibacterium</taxon>
    </lineage>
</organism>
<keyword evidence="2" id="KW-1185">Reference proteome</keyword>
<proteinExistence type="predicted"/>
<dbReference type="Proteomes" id="UP001500642">
    <property type="component" value="Unassembled WGS sequence"/>
</dbReference>
<gene>
    <name evidence="1" type="ORF">GCM10023167_25850</name>
</gene>
<sequence>MDLAREDLAVRTQAYTWLPDRHLGVAATLAHADELIAQVAETLYGYQTHPDGILQLQEEIGATHSRTVVTGVEPIPRKVPLLVADAVVALRNAIEHTLFAEIEFCDGELDEKAAKVVEMPASRTYDDFQKWVKSRAKSGPPSLQRGSEVLRRIEGLQPFHRLRDPENHPLALLALHTNHSKHRAPAITAVRLAAIDREDRTPPSLADIERRPEVPLEVGEVIAETPLGTRVPVALFPTIGINRPRTKRWPVLMRELDELATWVRTQAIPRLVTGTEPPSPALPCRYEITVGHDDEREALTSGVTTSAAQLHNDRLGAASVRIDLVETLSRMDDAPSSEEIAAWLQSLSDQEVLARMRQLTIPQTYEPEIVLSNYAKLEAMRDDARRFAEESQH</sequence>